<evidence type="ECO:0000313" key="3">
    <source>
        <dbReference type="Proteomes" id="UP001189429"/>
    </source>
</evidence>
<comment type="caution">
    <text evidence="2">The sequence shown here is derived from an EMBL/GenBank/DDBJ whole genome shotgun (WGS) entry which is preliminary data.</text>
</comment>
<keyword evidence="3" id="KW-1185">Reference proteome</keyword>
<feature type="region of interest" description="Disordered" evidence="1">
    <location>
        <begin position="1"/>
        <end position="32"/>
    </location>
</feature>
<organism evidence="2 3">
    <name type="scientific">Prorocentrum cordatum</name>
    <dbReference type="NCBI Taxonomy" id="2364126"/>
    <lineage>
        <taxon>Eukaryota</taxon>
        <taxon>Sar</taxon>
        <taxon>Alveolata</taxon>
        <taxon>Dinophyceae</taxon>
        <taxon>Prorocentrales</taxon>
        <taxon>Prorocentraceae</taxon>
        <taxon>Prorocentrum</taxon>
    </lineage>
</organism>
<evidence type="ECO:0000256" key="1">
    <source>
        <dbReference type="SAM" id="MobiDB-lite"/>
    </source>
</evidence>
<feature type="region of interest" description="Disordered" evidence="1">
    <location>
        <begin position="112"/>
        <end position="144"/>
    </location>
</feature>
<feature type="region of interest" description="Disordered" evidence="1">
    <location>
        <begin position="49"/>
        <end position="68"/>
    </location>
</feature>
<accession>A0ABN9QYR3</accession>
<dbReference type="Proteomes" id="UP001189429">
    <property type="component" value="Unassembled WGS sequence"/>
</dbReference>
<evidence type="ECO:0000313" key="2">
    <source>
        <dbReference type="EMBL" id="CAK0811537.1"/>
    </source>
</evidence>
<feature type="compositionally biased region" description="Low complexity" evidence="1">
    <location>
        <begin position="23"/>
        <end position="32"/>
    </location>
</feature>
<dbReference type="EMBL" id="CAUYUJ010004912">
    <property type="protein sequence ID" value="CAK0811537.1"/>
    <property type="molecule type" value="Genomic_DNA"/>
</dbReference>
<protein>
    <submittedName>
        <fullName evidence="2">Uncharacterized protein</fullName>
    </submittedName>
</protein>
<gene>
    <name evidence="2" type="ORF">PCOR1329_LOCUS16101</name>
</gene>
<reference evidence="2" key="1">
    <citation type="submission" date="2023-10" db="EMBL/GenBank/DDBJ databases">
        <authorList>
            <person name="Chen Y."/>
            <person name="Shah S."/>
            <person name="Dougan E. K."/>
            <person name="Thang M."/>
            <person name="Chan C."/>
        </authorList>
    </citation>
    <scope>NUCLEOTIDE SEQUENCE [LARGE SCALE GENOMIC DNA]</scope>
</reference>
<proteinExistence type="predicted"/>
<name>A0ABN9QYR3_9DINO</name>
<sequence>MADSLPTGMPAVREDQACESQHCGGSSASCGSWSGDMVAPAPSCRLDGGAPSLVSGGEPSPADNPGERAALDDAEAAAAASAAPPVEWYPCGSMELDAVAAQEVMMRAEAERASTCGSGASTPGLRSRGASRASTPGRGGSRAATPALCDVAMSLESFLEEEVPAFPFSKGATPQGANCQ</sequence>